<proteinExistence type="inferred from homology"/>
<gene>
    <name evidence="4" type="ORF">FJZ47_01675</name>
</gene>
<evidence type="ECO:0000256" key="1">
    <source>
        <dbReference type="ARBA" id="ARBA00010116"/>
    </source>
</evidence>
<dbReference type="PANTHER" id="PTHR39576:SF2">
    <property type="entry name" value="ATTACHING AND EFFACING PROTEIN HOMOLOG-RELATED"/>
    <property type="match status" value="1"/>
</dbReference>
<dbReference type="InterPro" id="IPR003344">
    <property type="entry name" value="Big_1_dom"/>
</dbReference>
<evidence type="ECO:0000313" key="5">
    <source>
        <dbReference type="Proteomes" id="UP000712673"/>
    </source>
</evidence>
<protein>
    <recommendedName>
        <fullName evidence="3">Big-1 domain-containing protein</fullName>
    </recommendedName>
</protein>
<feature type="signal peptide" evidence="2">
    <location>
        <begin position="1"/>
        <end position="23"/>
    </location>
</feature>
<accession>A0A937VZC7</accession>
<reference evidence="4" key="1">
    <citation type="submission" date="2019-03" db="EMBL/GenBank/DDBJ databases">
        <title>Lake Tanganyika Metagenome-Assembled Genomes (MAGs).</title>
        <authorList>
            <person name="Tran P."/>
        </authorList>
    </citation>
    <scope>NUCLEOTIDE SEQUENCE</scope>
    <source>
        <strain evidence="4">K_DeepCast_65m_m2_066</strain>
    </source>
</reference>
<evidence type="ECO:0000256" key="2">
    <source>
        <dbReference type="SAM" id="SignalP"/>
    </source>
</evidence>
<dbReference type="EMBL" id="VGLS01000026">
    <property type="protein sequence ID" value="MBM3222502.1"/>
    <property type="molecule type" value="Genomic_DNA"/>
</dbReference>
<dbReference type="PROSITE" id="PS51127">
    <property type="entry name" value="BIG1"/>
    <property type="match status" value="3"/>
</dbReference>
<comment type="similarity">
    <text evidence="1">Belongs to the intimin/invasin family.</text>
</comment>
<organism evidence="4 5">
    <name type="scientific">Tectimicrobiota bacterium</name>
    <dbReference type="NCBI Taxonomy" id="2528274"/>
    <lineage>
        <taxon>Bacteria</taxon>
        <taxon>Pseudomonadati</taxon>
        <taxon>Nitrospinota/Tectimicrobiota group</taxon>
        <taxon>Candidatus Tectimicrobiota</taxon>
    </lineage>
</organism>
<feature type="domain" description="Big-1" evidence="3">
    <location>
        <begin position="276"/>
        <end position="369"/>
    </location>
</feature>
<dbReference type="SUPFAM" id="SSF49373">
    <property type="entry name" value="Invasin/intimin cell-adhesion fragments"/>
    <property type="match status" value="5"/>
</dbReference>
<dbReference type="InterPro" id="IPR008964">
    <property type="entry name" value="Invasin/intimin_cell_adhesion"/>
</dbReference>
<comment type="caution">
    <text evidence="4">The sequence shown here is derived from an EMBL/GenBank/DDBJ whole genome shotgun (WGS) entry which is preliminary data.</text>
</comment>
<name>A0A937VZC7_UNCTE</name>
<feature type="chain" id="PRO_5037068303" description="Big-1 domain-containing protein" evidence="2">
    <location>
        <begin position="24"/>
        <end position="613"/>
    </location>
</feature>
<dbReference type="Gene3D" id="2.60.40.10">
    <property type="entry name" value="Immunoglobulins"/>
    <property type="match status" value="5"/>
</dbReference>
<dbReference type="AlphaFoldDB" id="A0A937VZC7"/>
<dbReference type="InterPro" id="IPR013783">
    <property type="entry name" value="Ig-like_fold"/>
</dbReference>
<dbReference type="PANTHER" id="PTHR39576">
    <property type="entry name" value="ATTACHING AND EFFACING PROTEIN HOMOLOG-RELATED-RELATED"/>
    <property type="match status" value="1"/>
</dbReference>
<evidence type="ECO:0000259" key="3">
    <source>
        <dbReference type="PROSITE" id="PS51127"/>
    </source>
</evidence>
<feature type="domain" description="Big-1" evidence="3">
    <location>
        <begin position="168"/>
        <end position="262"/>
    </location>
</feature>
<dbReference type="Proteomes" id="UP000712673">
    <property type="component" value="Unassembled WGS sequence"/>
</dbReference>
<feature type="domain" description="Big-1" evidence="3">
    <location>
        <begin position="375"/>
        <end position="466"/>
    </location>
</feature>
<evidence type="ECO:0000313" key="4">
    <source>
        <dbReference type="EMBL" id="MBM3222502.1"/>
    </source>
</evidence>
<keyword evidence="2" id="KW-0732">Signal</keyword>
<dbReference type="Pfam" id="PF02369">
    <property type="entry name" value="Big_1"/>
    <property type="match status" value="1"/>
</dbReference>
<dbReference type="InterPro" id="IPR051715">
    <property type="entry name" value="Intimin-Invasin_domain"/>
</dbReference>
<dbReference type="GO" id="GO:0009279">
    <property type="term" value="C:cell outer membrane"/>
    <property type="evidence" value="ECO:0007669"/>
    <property type="project" value="TreeGrafter"/>
</dbReference>
<sequence>MPAKSGVVKAVFLMLCISLVAFQSGCGNSGGKGDAPASNGNTTRLSMATTTGLMAIVADGRSTIPVRLQVTNGAGVGLANVPVTFATTAGALSASPVVRVARAVLDAEHVATTRAVGDDSLTMSTDATGVAQVLLTSSPVVNTAVVTADALGFRTNIVVDFVPGPPARVQIDASPASVNAGGSSTVTATVTDATGNAVPGATVNLTFSTNTSSATLSAASGVTDAQGQVSVKYTAGITVGADTLRAVVTSTSVSGSTSITVTAPSGGGTTSLITSVGVANGAGGSIIANGVNAVLITATIQVSSGPLAGIPVLFSTTAGSFAAGMTTATATTNINGIATVNLIAPTSPGMATVTASSGGRSASTSITYIAGAVATVQFLPANTTTLNINNTTTLTVLVTDAQGSPVSAQTLTFTTPTLGALSALTGVTNLSGQLTVMYTAGATAGTDRIQARSVNGVVGTLSLAVVPPSGANSIFLLVSSPQVGSNGTESVTLTALVRDSANNVVSGVPVNFAADSGSIQVTENPTGVDGIATALLSTLGEPQNRIINVQAVTGNLSSKSTVQVTGTTLNVSGSTTLVLGATTRLTILLQDSGRVGIQKQSITIRSYLGNTPG</sequence>
<dbReference type="SMART" id="SM00634">
    <property type="entry name" value="BID_1"/>
    <property type="match status" value="4"/>
</dbReference>